<name>A0AAJ4XPS0_9BASI</name>
<feature type="region of interest" description="Disordered" evidence="5">
    <location>
        <begin position="385"/>
        <end position="417"/>
    </location>
</feature>
<keyword evidence="8" id="KW-1185">Reference proteome</keyword>
<feature type="compositionally biased region" description="Basic and acidic residues" evidence="5">
    <location>
        <begin position="205"/>
        <end position="215"/>
    </location>
</feature>
<accession>A0AAJ4XPS0</accession>
<feature type="compositionally biased region" description="Polar residues" evidence="5">
    <location>
        <begin position="87"/>
        <end position="110"/>
    </location>
</feature>
<evidence type="ECO:0000256" key="5">
    <source>
        <dbReference type="SAM" id="MobiDB-lite"/>
    </source>
</evidence>
<feature type="region of interest" description="Disordered" evidence="5">
    <location>
        <begin position="205"/>
        <end position="225"/>
    </location>
</feature>
<dbReference type="Proteomes" id="UP001294444">
    <property type="component" value="Unassembled WGS sequence"/>
</dbReference>
<comment type="subcellular location">
    <subcellularLocation>
        <location evidence="1">Nucleus</location>
    </subcellularLocation>
</comment>
<feature type="region of interest" description="Disordered" evidence="5">
    <location>
        <begin position="1"/>
        <end position="128"/>
    </location>
</feature>
<evidence type="ECO:0000313" key="7">
    <source>
        <dbReference type="EMBL" id="SNX86254.1"/>
    </source>
</evidence>
<protein>
    <recommendedName>
        <fullName evidence="6">Velvet domain-containing protein</fullName>
    </recommendedName>
</protein>
<reference evidence="7" key="1">
    <citation type="submission" date="2023-10" db="EMBL/GenBank/DDBJ databases">
        <authorList>
            <person name="Guldener U."/>
        </authorList>
    </citation>
    <scope>NUCLEOTIDE SEQUENCE</scope>
    <source>
        <strain evidence="7">Mp4</strain>
    </source>
</reference>
<dbReference type="InterPro" id="IPR021740">
    <property type="entry name" value="Velvet"/>
</dbReference>
<evidence type="ECO:0000256" key="3">
    <source>
        <dbReference type="ARBA" id="ARBA00023163"/>
    </source>
</evidence>
<evidence type="ECO:0000313" key="8">
    <source>
        <dbReference type="Proteomes" id="UP001294444"/>
    </source>
</evidence>
<keyword evidence="4" id="KW-0539">Nucleus</keyword>
<organism evidence="7 8">
    <name type="scientific">Melanopsichium pennsylvanicum</name>
    <dbReference type="NCBI Taxonomy" id="63383"/>
    <lineage>
        <taxon>Eukaryota</taxon>
        <taxon>Fungi</taxon>
        <taxon>Dikarya</taxon>
        <taxon>Basidiomycota</taxon>
        <taxon>Ustilaginomycotina</taxon>
        <taxon>Ustilaginomycetes</taxon>
        <taxon>Ustilaginales</taxon>
        <taxon>Ustilaginaceae</taxon>
        <taxon>Melanopsichium</taxon>
    </lineage>
</organism>
<feature type="domain" description="Velvet" evidence="6">
    <location>
        <begin position="162"/>
        <end position="387"/>
    </location>
</feature>
<dbReference type="PROSITE" id="PS51821">
    <property type="entry name" value="VELVET"/>
    <property type="match status" value="1"/>
</dbReference>
<feature type="compositionally biased region" description="Basic and acidic residues" evidence="5">
    <location>
        <begin position="386"/>
        <end position="405"/>
    </location>
</feature>
<dbReference type="AlphaFoldDB" id="A0AAJ4XPS0"/>
<dbReference type="GO" id="GO:0005634">
    <property type="term" value="C:nucleus"/>
    <property type="evidence" value="ECO:0007669"/>
    <property type="project" value="UniProtKB-SubCell"/>
</dbReference>
<dbReference type="Pfam" id="PF11754">
    <property type="entry name" value="Velvet"/>
    <property type="match status" value="1"/>
</dbReference>
<dbReference type="InterPro" id="IPR038491">
    <property type="entry name" value="Velvet_dom_sf"/>
</dbReference>
<dbReference type="Gene3D" id="2.60.40.3960">
    <property type="entry name" value="Velvet domain"/>
    <property type="match status" value="1"/>
</dbReference>
<keyword evidence="3" id="KW-0804">Transcription</keyword>
<comment type="caution">
    <text evidence="7">The sequence shown here is derived from an EMBL/GenBank/DDBJ whole genome shotgun (WGS) entry which is preliminary data.</text>
</comment>
<evidence type="ECO:0000256" key="4">
    <source>
        <dbReference type="ARBA" id="ARBA00023242"/>
    </source>
</evidence>
<gene>
    <name evidence="7" type="ORF">MEPE_04963</name>
</gene>
<dbReference type="PANTHER" id="PTHR33572">
    <property type="entry name" value="SPORE DEVELOPMENT REGULATOR VOSA"/>
    <property type="match status" value="1"/>
</dbReference>
<dbReference type="PANTHER" id="PTHR33572:SF3">
    <property type="entry name" value="VELVET COMPLEX SUBUNIT B"/>
    <property type="match status" value="1"/>
</dbReference>
<dbReference type="InterPro" id="IPR037525">
    <property type="entry name" value="Velvet_dom"/>
</dbReference>
<feature type="compositionally biased region" description="Basic and acidic residues" evidence="5">
    <location>
        <begin position="71"/>
        <end position="86"/>
    </location>
</feature>
<feature type="compositionally biased region" description="Polar residues" evidence="5">
    <location>
        <begin position="18"/>
        <end position="33"/>
    </location>
</feature>
<evidence type="ECO:0000259" key="6">
    <source>
        <dbReference type="PROSITE" id="PS51821"/>
    </source>
</evidence>
<keyword evidence="2" id="KW-0805">Transcription regulation</keyword>
<sequence length="417" mass="46714">MSIPNSDAPADRPPLLNNGDNQFQRTDATSQYSARDLPRTEAARTSPEQKQYDTDGVNMRPPPRPSSSSRESYEEGRTYGSERRDQPLSNSSRISYEQRGQQSYRGSASFMNDRHSSASEGNQPNMPNLRLLQDHYEASGLLQLRTSPSAPPPMLTGLPNHSDGNRIYMLTIRQQPQQGRLCGMGSKDKRPLDPLPILQLRVLKQDGTDDEDRHTATQKASDCPENHLADSSRFYTRNGYLRSYENSPNLILQVSLRKEDPNTRTHSESVLVEAPDALFPWTRMLEGRLVATANVARDLDGSRACFFIFPDLSIRQEGQFRLAFKLLTLGSSSLPSPDATTSAEGHVLAEALTEPFSVYSPRRFPGMTESTDLAKCLARQGIQVPVRHEGRRRQEQPDIDRRDELEFGLDPARSPSG</sequence>
<evidence type="ECO:0000256" key="1">
    <source>
        <dbReference type="ARBA" id="ARBA00004123"/>
    </source>
</evidence>
<proteinExistence type="predicted"/>
<dbReference type="EMBL" id="OAPG01000013">
    <property type="protein sequence ID" value="SNX86254.1"/>
    <property type="molecule type" value="Genomic_DNA"/>
</dbReference>
<evidence type="ECO:0000256" key="2">
    <source>
        <dbReference type="ARBA" id="ARBA00023015"/>
    </source>
</evidence>